<dbReference type="EMBL" id="JAAIRV010000018">
    <property type="protein sequence ID" value="NSI58730.1"/>
    <property type="molecule type" value="Genomic_DNA"/>
</dbReference>
<name>A0A2N5NM30_MEDGN</name>
<sequence length="73" mass="8436">MGIIQLYKKDIAKYDPNENLNEHFKFSIYEHSFIWLKEAGVALPVFCAQEPRIPLLLSKATNMFKLFLSDVGC</sequence>
<dbReference type="Proteomes" id="UP001296643">
    <property type="component" value="Unassembled WGS sequence"/>
</dbReference>
<evidence type="ECO:0000313" key="2">
    <source>
        <dbReference type="EMBL" id="NSI58730.1"/>
    </source>
</evidence>
<dbReference type="Proteomes" id="UP001296581">
    <property type="component" value="Unassembled WGS sequence"/>
</dbReference>
<organism evidence="3 8">
    <name type="scientific">Mediterraneibacter gnavus</name>
    <name type="common">Ruminococcus gnavus</name>
    <dbReference type="NCBI Taxonomy" id="33038"/>
    <lineage>
        <taxon>Bacteria</taxon>
        <taxon>Bacillati</taxon>
        <taxon>Bacillota</taxon>
        <taxon>Clostridia</taxon>
        <taxon>Lachnospirales</taxon>
        <taxon>Lachnospiraceae</taxon>
        <taxon>Mediterraneibacter</taxon>
    </lineage>
</organism>
<reference evidence="3" key="3">
    <citation type="submission" date="2020-02" db="EMBL/GenBank/DDBJ databases">
        <authorList>
            <person name="Littmann E."/>
            <person name="Sorbara M."/>
        </authorList>
    </citation>
    <scope>NUCLEOTIDE SEQUENCE</scope>
    <source>
        <strain evidence="3">MSK.11.9</strain>
        <strain evidence="2">MSK.15.32</strain>
        <strain evidence="1">MSK.22.53</strain>
    </source>
</reference>
<evidence type="ECO:0000313" key="1">
    <source>
        <dbReference type="EMBL" id="NSI18726.1"/>
    </source>
</evidence>
<dbReference type="Proteomes" id="UP001296580">
    <property type="component" value="Unassembled WGS sequence"/>
</dbReference>
<comment type="caution">
    <text evidence="3">The sequence shown here is derived from an EMBL/GenBank/DDBJ whole genome shotgun (WGS) entry which is preliminary data.</text>
</comment>
<dbReference type="EMBL" id="QRTJ01000004">
    <property type="protein sequence ID" value="RGQ70366.1"/>
    <property type="molecule type" value="Genomic_DNA"/>
</dbReference>
<evidence type="ECO:0000313" key="3">
    <source>
        <dbReference type="EMBL" id="NSI64112.1"/>
    </source>
</evidence>
<gene>
    <name evidence="5" type="ORF">DWX36_08190</name>
    <name evidence="4" type="ORF">DWY88_03545</name>
    <name evidence="1" type="ORF">G4958_05045</name>
    <name evidence="3" type="ORF">G4981_02230</name>
    <name evidence="2" type="ORF">G4993_10000</name>
</gene>
<dbReference type="Proteomes" id="UP000283834">
    <property type="component" value="Unassembled WGS sequence"/>
</dbReference>
<evidence type="ECO:0000313" key="4">
    <source>
        <dbReference type="EMBL" id="RGQ70366.1"/>
    </source>
</evidence>
<dbReference type="RefSeq" id="WP_004843240.1">
    <property type="nucleotide sequence ID" value="NZ_CP111084.1"/>
</dbReference>
<dbReference type="AlphaFoldDB" id="A0A2N5NM30"/>
<proteinExistence type="predicted"/>
<protein>
    <submittedName>
        <fullName evidence="3">Uncharacterized protein</fullName>
    </submittedName>
</protein>
<reference evidence="3" key="2">
    <citation type="journal article" date="2020" name="Cell Host Microbe">
        <title>Functional and Genomic Variation between Human-Derived Isolates of Lachnospiraceae Reveals Inter- and Intra-Species Diversity.</title>
        <authorList>
            <person name="Sorbara M.T."/>
            <person name="Littmann E.R."/>
            <person name="Fontana E."/>
            <person name="Moody T.U."/>
            <person name="Kohout C.E."/>
            <person name="Gjonbalaj M."/>
            <person name="Eaton V."/>
            <person name="Seok R."/>
            <person name="Leiner I.M."/>
            <person name="Pamer E.G."/>
        </authorList>
    </citation>
    <scope>NUCLEOTIDE SEQUENCE</scope>
    <source>
        <strain evidence="3">MSK.11.9</strain>
        <strain evidence="2">MSK.15.32</strain>
        <strain evidence="1">MSK.22.53</strain>
    </source>
</reference>
<dbReference type="EMBL" id="JAAIRM010000006">
    <property type="protein sequence ID" value="NSI18726.1"/>
    <property type="molecule type" value="Genomic_DNA"/>
</dbReference>
<reference evidence="6 7" key="1">
    <citation type="submission" date="2018-08" db="EMBL/GenBank/DDBJ databases">
        <title>A genome reference for cultivated species of the human gut microbiota.</title>
        <authorList>
            <person name="Zou Y."/>
            <person name="Xue W."/>
            <person name="Luo G."/>
        </authorList>
    </citation>
    <scope>NUCLEOTIDE SEQUENCE [LARGE SCALE GENOMIC DNA]</scope>
    <source>
        <strain evidence="5 6">AF19-16AC</strain>
        <strain evidence="4 7">AF27-4BH</strain>
    </source>
</reference>
<accession>A0A2N5NM30</accession>
<evidence type="ECO:0000313" key="8">
    <source>
        <dbReference type="Proteomes" id="UP001296581"/>
    </source>
</evidence>
<evidence type="ECO:0000313" key="6">
    <source>
        <dbReference type="Proteomes" id="UP000283834"/>
    </source>
</evidence>
<dbReference type="EMBL" id="JAAIRY010000002">
    <property type="protein sequence ID" value="NSI64112.1"/>
    <property type="molecule type" value="Genomic_DNA"/>
</dbReference>
<dbReference type="EMBL" id="QRWQ01000006">
    <property type="protein sequence ID" value="RGT39209.1"/>
    <property type="molecule type" value="Genomic_DNA"/>
</dbReference>
<evidence type="ECO:0000313" key="5">
    <source>
        <dbReference type="EMBL" id="RGT39209.1"/>
    </source>
</evidence>
<evidence type="ECO:0000313" key="7">
    <source>
        <dbReference type="Proteomes" id="UP000286137"/>
    </source>
</evidence>
<dbReference type="Proteomes" id="UP000286137">
    <property type="component" value="Unassembled WGS sequence"/>
</dbReference>